<name>A0AA35XBL1_GEOBA</name>
<dbReference type="EMBL" id="CASHTH010003422">
    <property type="protein sequence ID" value="CAI8044787.1"/>
    <property type="molecule type" value="Genomic_DNA"/>
</dbReference>
<feature type="compositionally biased region" description="Polar residues" evidence="1">
    <location>
        <begin position="176"/>
        <end position="204"/>
    </location>
</feature>
<keyword evidence="3" id="KW-1185">Reference proteome</keyword>
<feature type="compositionally biased region" description="Basic and acidic residues" evidence="1">
    <location>
        <begin position="119"/>
        <end position="131"/>
    </location>
</feature>
<feature type="region of interest" description="Disordered" evidence="1">
    <location>
        <begin position="1"/>
        <end position="251"/>
    </location>
</feature>
<feature type="compositionally biased region" description="Low complexity" evidence="1">
    <location>
        <begin position="537"/>
        <end position="549"/>
    </location>
</feature>
<feature type="compositionally biased region" description="Polar residues" evidence="1">
    <location>
        <begin position="432"/>
        <end position="444"/>
    </location>
</feature>
<feature type="compositionally biased region" description="Basic residues" evidence="1">
    <location>
        <begin position="1"/>
        <end position="11"/>
    </location>
</feature>
<feature type="compositionally biased region" description="Pro residues" evidence="1">
    <location>
        <begin position="550"/>
        <end position="559"/>
    </location>
</feature>
<feature type="compositionally biased region" description="Polar residues" evidence="1">
    <location>
        <begin position="457"/>
        <end position="466"/>
    </location>
</feature>
<evidence type="ECO:0000256" key="1">
    <source>
        <dbReference type="SAM" id="MobiDB-lite"/>
    </source>
</evidence>
<feature type="compositionally biased region" description="Polar residues" evidence="1">
    <location>
        <begin position="73"/>
        <end position="90"/>
    </location>
</feature>
<reference evidence="2" key="1">
    <citation type="submission" date="2023-03" db="EMBL/GenBank/DDBJ databases">
        <authorList>
            <person name="Steffen K."/>
            <person name="Cardenas P."/>
        </authorList>
    </citation>
    <scope>NUCLEOTIDE SEQUENCE</scope>
</reference>
<feature type="compositionally biased region" description="Low complexity" evidence="1">
    <location>
        <begin position="311"/>
        <end position="341"/>
    </location>
</feature>
<feature type="region of interest" description="Disordered" evidence="1">
    <location>
        <begin position="273"/>
        <end position="372"/>
    </location>
</feature>
<proteinExistence type="predicted"/>
<gene>
    <name evidence="2" type="ORF">GBAR_LOCUS24806</name>
</gene>
<accession>A0AA35XBL1</accession>
<evidence type="ECO:0000313" key="2">
    <source>
        <dbReference type="EMBL" id="CAI8044787.1"/>
    </source>
</evidence>
<comment type="caution">
    <text evidence="2">The sequence shown here is derived from an EMBL/GenBank/DDBJ whole genome shotgun (WGS) entry which is preliminary data.</text>
</comment>
<feature type="compositionally biased region" description="Low complexity" evidence="1">
    <location>
        <begin position="229"/>
        <end position="240"/>
    </location>
</feature>
<sequence>MRRERKEKKRKAALEKKRAVTMAARPSHQRPPLFFTPADPEDYLEPLSLGGNRPRSTGDYATPIPSHGRSCSEPDTSFCSDSKSLSQPTIHTLHYNPPHLSPTPELCETPPTLPSRAWRSKESPDRSRDDSDISPYAVVSKILPGRIVEETDSRAPSARNRAKSSPTSTQRHELDQTQASDQSSEPAENSATSQNTAQNSTLDSTLAADGEAESAPPIPPRSPIKEKLSLCSSTSSIASNHSHRSSHGHVAGVRCSKCLRQLRAPVNKTLSEHRGQPLSQGMPPLHHHHEKCSLPDLNTTVNGVVPENSLQQQRQRGQRGRIPSASESRSSSDGSSSSLHSPGNYLEIVPDSGTAGSSRGGTNSRGRNSDPESLQILDDFLQYFDDKVNSLNQADGSSPDQHRHAAFTSPPHSNGCTPSRRMNGVKDPPLLQRSNTLASSVNHTHSPHPPHPIMPNKSLSFTTGTRSPAPPVPPRSDISLGGQGRAPHYPSNHHQPLYATGYHPRPWARTSSSGSFSSTSGDSRSPPALYSVRTRQSSSGSIHSGSPSPTMAPAPPLPHPRSWQNLARHFTQVPPENEGSATVFIHHLKQDRRRVMHSHMV</sequence>
<dbReference type="Proteomes" id="UP001174909">
    <property type="component" value="Unassembled WGS sequence"/>
</dbReference>
<feature type="compositionally biased region" description="Polar residues" evidence="1">
    <location>
        <begin position="390"/>
        <end position="399"/>
    </location>
</feature>
<protein>
    <submittedName>
        <fullName evidence="2">Uncharacterized protein</fullName>
    </submittedName>
</protein>
<dbReference type="AlphaFoldDB" id="A0AA35XBL1"/>
<organism evidence="2 3">
    <name type="scientific">Geodia barretti</name>
    <name type="common">Barrett's horny sponge</name>
    <dbReference type="NCBI Taxonomy" id="519541"/>
    <lineage>
        <taxon>Eukaryota</taxon>
        <taxon>Metazoa</taxon>
        <taxon>Porifera</taxon>
        <taxon>Demospongiae</taxon>
        <taxon>Heteroscleromorpha</taxon>
        <taxon>Tetractinellida</taxon>
        <taxon>Astrophorina</taxon>
        <taxon>Geodiidae</taxon>
        <taxon>Geodia</taxon>
    </lineage>
</organism>
<feature type="region of interest" description="Disordered" evidence="1">
    <location>
        <begin position="390"/>
        <end position="562"/>
    </location>
</feature>
<evidence type="ECO:0000313" key="3">
    <source>
        <dbReference type="Proteomes" id="UP001174909"/>
    </source>
</evidence>
<feature type="compositionally biased region" description="Low complexity" evidence="1">
    <location>
        <begin position="509"/>
        <end position="525"/>
    </location>
</feature>
<feature type="compositionally biased region" description="Low complexity" evidence="1">
    <location>
        <begin position="352"/>
        <end position="366"/>
    </location>
</feature>